<dbReference type="EC" id="2.7.8.-" evidence="5"/>
<evidence type="ECO:0000256" key="2">
    <source>
        <dbReference type="ARBA" id="ARBA00022679"/>
    </source>
</evidence>
<dbReference type="GO" id="GO:0005829">
    <property type="term" value="C:cytosol"/>
    <property type="evidence" value="ECO:0007669"/>
    <property type="project" value="TreeGrafter"/>
</dbReference>
<dbReference type="EMBL" id="CP087994">
    <property type="protein sequence ID" value="UYO62042.1"/>
    <property type="molecule type" value="Genomic_DNA"/>
</dbReference>
<evidence type="ECO:0000256" key="1">
    <source>
        <dbReference type="ARBA" id="ARBA00010990"/>
    </source>
</evidence>
<evidence type="ECO:0000259" key="3">
    <source>
        <dbReference type="Pfam" id="PF01648"/>
    </source>
</evidence>
<dbReference type="Pfam" id="PF22624">
    <property type="entry name" value="AASDHPPT_N"/>
    <property type="match status" value="1"/>
</dbReference>
<reference evidence="7" key="3">
    <citation type="submission" date="2021-11" db="EMBL/GenBank/DDBJ databases">
        <title>Isoprene-degrading acetogen.</title>
        <authorList>
            <person name="Yang Y."/>
            <person name="Jin H."/>
            <person name="Yan J."/>
        </authorList>
    </citation>
    <scope>NUCLEOTIDE SEQUENCE</scope>
    <source>
        <strain evidence="7">Berkeley</strain>
    </source>
</reference>
<dbReference type="SUPFAM" id="SSF56214">
    <property type="entry name" value="4'-phosphopantetheinyl transferase"/>
    <property type="match status" value="2"/>
</dbReference>
<dbReference type="GO" id="GO:0008897">
    <property type="term" value="F:holo-[acyl-carrier-protein] synthase activity"/>
    <property type="evidence" value="ECO:0007669"/>
    <property type="project" value="InterPro"/>
</dbReference>
<dbReference type="GO" id="GO:0019878">
    <property type="term" value="P:lysine biosynthetic process via aminoadipic acid"/>
    <property type="evidence" value="ECO:0007669"/>
    <property type="project" value="TreeGrafter"/>
</dbReference>
<keyword evidence="2 5" id="KW-0808">Transferase</keyword>
<feature type="domain" description="4'-phosphopantetheinyl transferase N-terminal" evidence="4">
    <location>
        <begin position="15"/>
        <end position="97"/>
    </location>
</feature>
<dbReference type="AlphaFoldDB" id="A0A1F2PDH8"/>
<comment type="similarity">
    <text evidence="1">Belongs to the P-Pant transferase superfamily. Gsp/Sfp/HetI/AcpT family.</text>
</comment>
<gene>
    <name evidence="5" type="primary">sfp_2</name>
    <name evidence="5" type="ORF">ACWI_31600</name>
    <name evidence="6" type="ORF">FXB42_03075</name>
    <name evidence="7" type="ORF">LNN31_14805</name>
</gene>
<dbReference type="Proteomes" id="UP000322619">
    <property type="component" value="Unassembled WGS sequence"/>
</dbReference>
<dbReference type="Gene3D" id="3.90.470.20">
    <property type="entry name" value="4'-phosphopantetheinyl transferase domain"/>
    <property type="match status" value="2"/>
</dbReference>
<dbReference type="InterPro" id="IPR037143">
    <property type="entry name" value="4-PPantetheinyl_Trfase_dom_sf"/>
</dbReference>
<dbReference type="EMBL" id="LKEU01000042">
    <property type="protein sequence ID" value="OFV69303.1"/>
    <property type="molecule type" value="Genomic_DNA"/>
</dbReference>
<feature type="domain" description="4'-phosphopantetheinyl transferase" evidence="3">
    <location>
        <begin position="103"/>
        <end position="171"/>
    </location>
</feature>
<evidence type="ECO:0000313" key="9">
    <source>
        <dbReference type="Proteomes" id="UP000322619"/>
    </source>
</evidence>
<evidence type="ECO:0000313" key="7">
    <source>
        <dbReference type="EMBL" id="UYO62042.1"/>
    </source>
</evidence>
<proteinExistence type="inferred from homology"/>
<dbReference type="Proteomes" id="UP001163550">
    <property type="component" value="Chromosome"/>
</dbReference>
<reference evidence="6 9" key="2">
    <citation type="submission" date="2019-08" db="EMBL/GenBank/DDBJ databases">
        <title>Isolation and enrichment of carboxydotrophic bacteria from anaerobic sludge for the production of bio-based chemicals from syngas.</title>
        <authorList>
            <person name="Antares A.L."/>
            <person name="Moreira J."/>
            <person name="Diender M."/>
            <person name="Parshina S.N."/>
            <person name="Stams A.J.M."/>
            <person name="Alves M."/>
            <person name="Alves J.I."/>
            <person name="Sousa D.Z."/>
        </authorList>
    </citation>
    <scope>NUCLEOTIDE SEQUENCE [LARGE SCALE GENOMIC DNA]</scope>
    <source>
        <strain evidence="6 9">JM</strain>
    </source>
</reference>
<sequence length="203" mass="23061">MAVYLFDQMEEFSDELFKRSLMLLPDERQQKATAYRQKLDQKLSVLGYVLLNYGLKNEYGISEKLRFCYSAKGKPYLSDYPQIHFNLSHCKNGVICAIHTSDVGVDIETVAAYDGQLAEYVCNEQELKLINKSDNKALAFTKIWTKKESLMKKTGAGLRDDLKTIESIDSEAITLVDPDEAYVFSIAGMSLAELGLRTERFRA</sequence>
<dbReference type="InterPro" id="IPR008278">
    <property type="entry name" value="4-PPantetheinyl_Trfase_dom"/>
</dbReference>
<name>A0A1F2PDH8_9FIRM</name>
<dbReference type="RefSeq" id="WP_070372419.1">
    <property type="nucleotide sequence ID" value="NZ_CABIIK010000028.1"/>
</dbReference>
<dbReference type="PANTHER" id="PTHR12215">
    <property type="entry name" value="PHOSPHOPANTETHEINE TRANSFERASE"/>
    <property type="match status" value="1"/>
</dbReference>
<reference evidence="5 8" key="1">
    <citation type="submission" date="2015-09" db="EMBL/GenBank/DDBJ databases">
        <title>Genome sequence of Acetobacterium wieringae DSM 1911.</title>
        <authorList>
            <person name="Poehlein A."/>
            <person name="Bengelsdorf F.R."/>
            <person name="Schiel-Bengelsdorf B."/>
            <person name="Duerre P."/>
            <person name="Daniel R."/>
        </authorList>
    </citation>
    <scope>NUCLEOTIDE SEQUENCE [LARGE SCALE GENOMIC DNA]</scope>
    <source>
        <strain evidence="5 8">DSM 1911</strain>
    </source>
</reference>
<dbReference type="OrthoDB" id="9808281at2"/>
<keyword evidence="10" id="KW-1185">Reference proteome</keyword>
<evidence type="ECO:0000313" key="8">
    <source>
        <dbReference type="Proteomes" id="UP000176244"/>
    </source>
</evidence>
<evidence type="ECO:0000313" key="5">
    <source>
        <dbReference type="EMBL" id="OFV69303.1"/>
    </source>
</evidence>
<dbReference type="InterPro" id="IPR050559">
    <property type="entry name" value="P-Pant_transferase_sf"/>
</dbReference>
<dbReference type="Pfam" id="PF01648">
    <property type="entry name" value="ACPS"/>
    <property type="match status" value="1"/>
</dbReference>
<protein>
    <submittedName>
        <fullName evidence="5">4'-phosphopantetheinyl transferase sfp</fullName>
        <ecNumber evidence="5">2.7.8.-</ecNumber>
    </submittedName>
    <submittedName>
        <fullName evidence="6">4'-phosphopantetheinyl transferase superfamily protein</fullName>
    </submittedName>
</protein>
<dbReference type="Proteomes" id="UP000176244">
    <property type="component" value="Unassembled WGS sequence"/>
</dbReference>
<evidence type="ECO:0000313" key="10">
    <source>
        <dbReference type="Proteomes" id="UP001163550"/>
    </source>
</evidence>
<organism evidence="5 8">
    <name type="scientific">Acetobacterium wieringae</name>
    <dbReference type="NCBI Taxonomy" id="52694"/>
    <lineage>
        <taxon>Bacteria</taxon>
        <taxon>Bacillati</taxon>
        <taxon>Bacillota</taxon>
        <taxon>Clostridia</taxon>
        <taxon>Eubacteriales</taxon>
        <taxon>Eubacteriaceae</taxon>
        <taxon>Acetobacterium</taxon>
    </lineage>
</organism>
<dbReference type="InterPro" id="IPR055066">
    <property type="entry name" value="AASDHPPT_N"/>
</dbReference>
<dbReference type="EMBL" id="VSLA01000003">
    <property type="protein sequence ID" value="TYC87866.1"/>
    <property type="molecule type" value="Genomic_DNA"/>
</dbReference>
<evidence type="ECO:0000259" key="4">
    <source>
        <dbReference type="Pfam" id="PF22624"/>
    </source>
</evidence>
<dbReference type="STRING" id="52694.ACWI_31600"/>
<dbReference type="GO" id="GO:0000287">
    <property type="term" value="F:magnesium ion binding"/>
    <property type="evidence" value="ECO:0007669"/>
    <property type="project" value="InterPro"/>
</dbReference>
<evidence type="ECO:0000313" key="6">
    <source>
        <dbReference type="EMBL" id="TYC87866.1"/>
    </source>
</evidence>
<accession>A0A1F2PDH8</accession>
<dbReference type="PANTHER" id="PTHR12215:SF10">
    <property type="entry name" value="L-AMINOADIPATE-SEMIALDEHYDE DEHYDROGENASE-PHOSPHOPANTETHEINYL TRANSFERASE"/>
    <property type="match status" value="1"/>
</dbReference>